<dbReference type="PANTHER" id="PTHR30576:SF0">
    <property type="entry name" value="UNDECAPRENYL-PHOSPHATE N-ACETYLGALACTOSAMINYL 1-PHOSPHATE TRANSFERASE-RELATED"/>
    <property type="match status" value="1"/>
</dbReference>
<proteinExistence type="inferred from homology"/>
<evidence type="ECO:0000256" key="2">
    <source>
        <dbReference type="ARBA" id="ARBA00006464"/>
    </source>
</evidence>
<evidence type="ECO:0000256" key="7">
    <source>
        <dbReference type="SAM" id="Phobius"/>
    </source>
</evidence>
<dbReference type="InterPro" id="IPR003362">
    <property type="entry name" value="Bact_transf"/>
</dbReference>
<evidence type="ECO:0000313" key="9">
    <source>
        <dbReference type="EMBL" id="PIR76491.1"/>
    </source>
</evidence>
<reference evidence="10" key="1">
    <citation type="submission" date="2017-09" db="EMBL/GenBank/DDBJ databases">
        <title>Depth-based differentiation of microbial function through sediment-hosted aquifers and enrichment of novel symbionts in the deep terrestrial subsurface.</title>
        <authorList>
            <person name="Probst A.J."/>
            <person name="Ladd B."/>
            <person name="Jarett J.K."/>
            <person name="Geller-Mcgrath D.E."/>
            <person name="Sieber C.M.K."/>
            <person name="Emerson J.B."/>
            <person name="Anantharaman K."/>
            <person name="Thomas B.C."/>
            <person name="Malmstrom R."/>
            <person name="Stieglmeier M."/>
            <person name="Klingl A."/>
            <person name="Woyke T."/>
            <person name="Ryan C.M."/>
            <person name="Banfield J.F."/>
        </authorList>
    </citation>
    <scope>NUCLEOTIDE SEQUENCE [LARGE SCALE GENOMIC DNA]</scope>
</reference>
<keyword evidence="5 7" id="KW-1133">Transmembrane helix</keyword>
<evidence type="ECO:0000256" key="1">
    <source>
        <dbReference type="ARBA" id="ARBA00004141"/>
    </source>
</evidence>
<name>A0A2H0TWH0_9BACT</name>
<dbReference type="EMBL" id="PFBY01000022">
    <property type="protein sequence ID" value="PIR76491.1"/>
    <property type="molecule type" value="Genomic_DNA"/>
</dbReference>
<feature type="transmembrane region" description="Helical" evidence="7">
    <location>
        <begin position="126"/>
        <end position="143"/>
    </location>
</feature>
<evidence type="ECO:0000256" key="5">
    <source>
        <dbReference type="ARBA" id="ARBA00022989"/>
    </source>
</evidence>
<dbReference type="PANTHER" id="PTHR30576">
    <property type="entry name" value="COLANIC BIOSYNTHESIS UDP-GLUCOSE LIPID CARRIER TRANSFERASE"/>
    <property type="match status" value="1"/>
</dbReference>
<accession>A0A2H0TWH0</accession>
<dbReference type="Pfam" id="PF02397">
    <property type="entry name" value="Bac_transf"/>
    <property type="match status" value="1"/>
</dbReference>
<organism evidence="9 10">
    <name type="scientific">Candidatus Magasanikbacteria bacterium CG10_big_fil_rev_8_21_14_0_10_42_10</name>
    <dbReference type="NCBI Taxonomy" id="1974649"/>
    <lineage>
        <taxon>Bacteria</taxon>
        <taxon>Candidatus Magasanikiibacteriota</taxon>
    </lineage>
</organism>
<protein>
    <recommendedName>
        <fullName evidence="8">Bacterial sugar transferase domain-containing protein</fullName>
    </recommendedName>
</protein>
<feature type="transmembrane region" description="Helical" evidence="7">
    <location>
        <begin position="280"/>
        <end position="303"/>
    </location>
</feature>
<sequence>MIDTVFLLLFMKRSEIILMVAQVPVDFFLLLVAATSAYALRFTNWALALKPVLFTFSLSEFLGVVYPVALGWIVVFMFFGLYSTDPNRKLGKDIIRIMFACSVGLAGIAVYVMFAQQIFDSRFLALAGWAFAMVYVIGGRIFMRGLKGFMYKMGIGQRRVVVIGEDVHRQNFVDACAHHPGLGYNVVATFATITKTVFDTLDTTSFDEVIVLSPKAEKKETLSLLAYCNRRHKTFKYSADLFATFAANMSVYPIAGVPMIELRRTKLDGWWRVIKRVFDIVGSILLIIISSPFTLLTALIILIETGRPILYKNLRVGIRGKEFFTLKFRSMYKEDSTGPQFGDAGKKAEEREKELVKTQNSKQGPIYKIANDPRVTPFGRCIRRWSIDELPQFFNVFRGDMSLVGPRPHQPREVEQYQDEYPIVFTLKPGITGLAQISGRSDLPFEEEMKLDILYTERWSLFLDLIILLKTPFVLFKKRKAL</sequence>
<evidence type="ECO:0000256" key="4">
    <source>
        <dbReference type="ARBA" id="ARBA00022692"/>
    </source>
</evidence>
<feature type="transmembrane region" description="Helical" evidence="7">
    <location>
        <begin position="94"/>
        <end position="114"/>
    </location>
</feature>
<comment type="similarity">
    <text evidence="2">Belongs to the bacterial sugar transferase family.</text>
</comment>
<feature type="transmembrane region" description="Helical" evidence="7">
    <location>
        <begin position="61"/>
        <end position="82"/>
    </location>
</feature>
<gene>
    <name evidence="9" type="ORF">COU32_01725</name>
</gene>
<evidence type="ECO:0000256" key="3">
    <source>
        <dbReference type="ARBA" id="ARBA00022679"/>
    </source>
</evidence>
<comment type="subcellular location">
    <subcellularLocation>
        <location evidence="1">Membrane</location>
        <topology evidence="1">Multi-pass membrane protein</topology>
    </subcellularLocation>
</comment>
<dbReference type="InterPro" id="IPR017475">
    <property type="entry name" value="EPS_sugar_tfrase"/>
</dbReference>
<keyword evidence="4 7" id="KW-0812">Transmembrane</keyword>
<comment type="caution">
    <text evidence="9">The sequence shown here is derived from an EMBL/GenBank/DDBJ whole genome shotgun (WGS) entry which is preliminary data.</text>
</comment>
<dbReference type="GO" id="GO:0016780">
    <property type="term" value="F:phosphotransferase activity, for other substituted phosphate groups"/>
    <property type="evidence" value="ECO:0007669"/>
    <property type="project" value="TreeGrafter"/>
</dbReference>
<dbReference type="NCBIfam" id="TIGR03025">
    <property type="entry name" value="EPS_sugtrans"/>
    <property type="match status" value="1"/>
</dbReference>
<feature type="domain" description="Bacterial sugar transferase" evidence="8">
    <location>
        <begin position="275"/>
        <end position="476"/>
    </location>
</feature>
<feature type="transmembrane region" description="Helical" evidence="7">
    <location>
        <begin position="239"/>
        <end position="260"/>
    </location>
</feature>
<keyword evidence="3" id="KW-0808">Transferase</keyword>
<dbReference type="GO" id="GO:0016020">
    <property type="term" value="C:membrane"/>
    <property type="evidence" value="ECO:0007669"/>
    <property type="project" value="UniProtKB-SubCell"/>
</dbReference>
<evidence type="ECO:0000259" key="8">
    <source>
        <dbReference type="Pfam" id="PF02397"/>
    </source>
</evidence>
<evidence type="ECO:0000256" key="6">
    <source>
        <dbReference type="ARBA" id="ARBA00023136"/>
    </source>
</evidence>
<evidence type="ECO:0000313" key="10">
    <source>
        <dbReference type="Proteomes" id="UP000231530"/>
    </source>
</evidence>
<keyword evidence="6 7" id="KW-0472">Membrane</keyword>
<dbReference type="AlphaFoldDB" id="A0A2H0TWH0"/>
<feature type="transmembrane region" description="Helical" evidence="7">
    <location>
        <begin position="16"/>
        <end position="41"/>
    </location>
</feature>
<dbReference type="Proteomes" id="UP000231530">
    <property type="component" value="Unassembled WGS sequence"/>
</dbReference>